<evidence type="ECO:0000313" key="4">
    <source>
        <dbReference type="Proteomes" id="UP001152797"/>
    </source>
</evidence>
<sequence length="342" mass="37800">MPLNALYGYYVFDHLEEAPRIFHVSLFLGSVGLVLTTAFSLHQVFHDQMTLEQTLHREGHAVTPMNVQLAMAISTLPIFTAGVAYTSLWVPALGFVLELLIAIFSCIAIGSLVQYFLQALGEPPAPRRLMRKVPKRRWWCGSLCGGVNDLLPALGHFWSKEPHRLQLHDLRFAFRVVAFFIWSYVILSTWQAGVSMVPTQVERVPGGWCVYPKPIGNTMQVILIVFAVSSTFVGTAGLSIIANGVAYALGEVLVARPSDFLTEFYTHPPVVSMFSRLGLGHLKLVPARHTLLQHVGLTGGVSPASNCFGSSVCQRQSAYHQKLVFRCGEMAVFKHAYDVSLT</sequence>
<reference evidence="2" key="1">
    <citation type="submission" date="2022-10" db="EMBL/GenBank/DDBJ databases">
        <authorList>
            <person name="Chen Y."/>
            <person name="Dougan E. K."/>
            <person name="Chan C."/>
            <person name="Rhodes N."/>
            <person name="Thang M."/>
        </authorList>
    </citation>
    <scope>NUCLEOTIDE SEQUENCE</scope>
</reference>
<feature type="transmembrane region" description="Helical" evidence="1">
    <location>
        <begin position="66"/>
        <end position="86"/>
    </location>
</feature>
<evidence type="ECO:0000256" key="1">
    <source>
        <dbReference type="SAM" id="Phobius"/>
    </source>
</evidence>
<dbReference type="EMBL" id="CAMXCT020006682">
    <property type="protein sequence ID" value="CAL1171600.1"/>
    <property type="molecule type" value="Genomic_DNA"/>
</dbReference>
<keyword evidence="1" id="KW-1133">Transmembrane helix</keyword>
<comment type="caution">
    <text evidence="2">The sequence shown here is derived from an EMBL/GenBank/DDBJ whole genome shotgun (WGS) entry which is preliminary data.</text>
</comment>
<dbReference type="Proteomes" id="UP001152797">
    <property type="component" value="Unassembled WGS sequence"/>
</dbReference>
<accession>A0A9P1GNR3</accession>
<feature type="transmembrane region" description="Helical" evidence="1">
    <location>
        <begin position="170"/>
        <end position="187"/>
    </location>
</feature>
<dbReference type="AlphaFoldDB" id="A0A9P1GNR3"/>
<feature type="transmembrane region" description="Helical" evidence="1">
    <location>
        <begin position="138"/>
        <end position="158"/>
    </location>
</feature>
<keyword evidence="4" id="KW-1185">Reference proteome</keyword>
<dbReference type="EMBL" id="CAMXCT010006682">
    <property type="protein sequence ID" value="CAI4018225.1"/>
    <property type="molecule type" value="Genomic_DNA"/>
</dbReference>
<keyword evidence="1" id="KW-0472">Membrane</keyword>
<dbReference type="EMBL" id="CAMXCT030006682">
    <property type="protein sequence ID" value="CAL4805537.1"/>
    <property type="molecule type" value="Genomic_DNA"/>
</dbReference>
<name>A0A9P1GNR3_9DINO</name>
<feature type="transmembrane region" description="Helical" evidence="1">
    <location>
        <begin position="20"/>
        <end position="45"/>
    </location>
</feature>
<protein>
    <submittedName>
        <fullName evidence="2">Uncharacterized protein</fullName>
    </submittedName>
</protein>
<gene>
    <name evidence="2" type="ORF">C1SCF055_LOCUS42817</name>
</gene>
<feature type="transmembrane region" description="Helical" evidence="1">
    <location>
        <begin position="92"/>
        <end position="117"/>
    </location>
</feature>
<organism evidence="2">
    <name type="scientific">Cladocopium goreaui</name>
    <dbReference type="NCBI Taxonomy" id="2562237"/>
    <lineage>
        <taxon>Eukaryota</taxon>
        <taxon>Sar</taxon>
        <taxon>Alveolata</taxon>
        <taxon>Dinophyceae</taxon>
        <taxon>Suessiales</taxon>
        <taxon>Symbiodiniaceae</taxon>
        <taxon>Cladocopium</taxon>
    </lineage>
</organism>
<proteinExistence type="predicted"/>
<evidence type="ECO:0000313" key="3">
    <source>
        <dbReference type="EMBL" id="CAL4805537.1"/>
    </source>
</evidence>
<reference evidence="3 4" key="2">
    <citation type="submission" date="2024-05" db="EMBL/GenBank/DDBJ databases">
        <authorList>
            <person name="Chen Y."/>
            <person name="Shah S."/>
            <person name="Dougan E. K."/>
            <person name="Thang M."/>
            <person name="Chan C."/>
        </authorList>
    </citation>
    <scope>NUCLEOTIDE SEQUENCE [LARGE SCALE GENOMIC DNA]</scope>
</reference>
<keyword evidence="1" id="KW-0812">Transmembrane</keyword>
<feature type="transmembrane region" description="Helical" evidence="1">
    <location>
        <begin position="221"/>
        <end position="249"/>
    </location>
</feature>
<evidence type="ECO:0000313" key="2">
    <source>
        <dbReference type="EMBL" id="CAI4018225.1"/>
    </source>
</evidence>